<keyword evidence="1 2" id="KW-0808">Transferase</keyword>
<dbReference type="GO" id="GO:0016740">
    <property type="term" value="F:transferase activity"/>
    <property type="evidence" value="ECO:0007669"/>
    <property type="project" value="UniProtKB-KW"/>
</dbReference>
<dbReference type="PANTHER" id="PTHR32385:SF15">
    <property type="entry name" value="INOSITOL PHOSPHOCERAMIDE MANNOSYLTRANSFERASE 1"/>
    <property type="match status" value="1"/>
</dbReference>
<name>A0ABR7F7A0_9FIRM</name>
<dbReference type="Gene3D" id="3.90.550.20">
    <property type="match status" value="1"/>
</dbReference>
<evidence type="ECO:0000313" key="2">
    <source>
        <dbReference type="EMBL" id="MBC5668869.1"/>
    </source>
</evidence>
<keyword evidence="3" id="KW-1185">Reference proteome</keyword>
<dbReference type="InterPro" id="IPR051706">
    <property type="entry name" value="Glycosyltransferase_domain"/>
</dbReference>
<protein>
    <submittedName>
        <fullName evidence="2">Glycosyl transferase</fullName>
    </submittedName>
</protein>
<gene>
    <name evidence="2" type="ORF">H8S00_12915</name>
</gene>
<evidence type="ECO:0000313" key="3">
    <source>
        <dbReference type="Proteomes" id="UP000597877"/>
    </source>
</evidence>
<comment type="caution">
    <text evidence="2">The sequence shown here is derived from an EMBL/GenBank/DDBJ whole genome shotgun (WGS) entry which is preliminary data.</text>
</comment>
<dbReference type="InterPro" id="IPR029044">
    <property type="entry name" value="Nucleotide-diphossugar_trans"/>
</dbReference>
<proteinExistence type="predicted"/>
<dbReference type="InterPro" id="IPR007577">
    <property type="entry name" value="GlycoTrfase_DXD_sugar-bd_CS"/>
</dbReference>
<organism evidence="2 3">
    <name type="scientific">Eubacterium segne</name>
    <dbReference type="NCBI Taxonomy" id="2763045"/>
    <lineage>
        <taxon>Bacteria</taxon>
        <taxon>Bacillati</taxon>
        <taxon>Bacillota</taxon>
        <taxon>Clostridia</taxon>
        <taxon>Eubacteriales</taxon>
        <taxon>Eubacteriaceae</taxon>
        <taxon>Eubacterium</taxon>
    </lineage>
</organism>
<dbReference type="EMBL" id="JACOOZ010000011">
    <property type="protein sequence ID" value="MBC5668869.1"/>
    <property type="molecule type" value="Genomic_DNA"/>
</dbReference>
<reference evidence="2 3" key="1">
    <citation type="submission" date="2020-08" db="EMBL/GenBank/DDBJ databases">
        <title>Genome public.</title>
        <authorList>
            <person name="Liu C."/>
            <person name="Sun Q."/>
        </authorList>
    </citation>
    <scope>NUCLEOTIDE SEQUENCE [LARGE SCALE GENOMIC DNA]</scope>
    <source>
        <strain evidence="2 3">BX4</strain>
    </source>
</reference>
<dbReference type="Proteomes" id="UP000597877">
    <property type="component" value="Unassembled WGS sequence"/>
</dbReference>
<dbReference type="SUPFAM" id="SSF53448">
    <property type="entry name" value="Nucleotide-diphospho-sugar transferases"/>
    <property type="match status" value="1"/>
</dbReference>
<accession>A0ABR7F7A0</accession>
<dbReference type="Pfam" id="PF04488">
    <property type="entry name" value="Gly_transf_sug"/>
    <property type="match status" value="1"/>
</dbReference>
<sequence>MKRMNHMIENGKIVHFCWFGKEKMPQRYVDFLENNKKFFPGYQFIVWTEDNFDIYSCDYAAQAYDKGKYAFVSDYVRMKVLYEYGGIYLDLDVEFLKKFSDIEAGKEFMGFERRKYLGTAVISLKKHSIIAKKMLDYYENNPFLSKNGAMDTVANVSLLTEIMVEEGLVLGGGKQKVSGIDIYPREYFYPKKLGEGVFRTTEQTVAIHYCDNSWMSAREKKRGNSKIWISFFRPLLQKAKKVLISIFGSKATRKIEIKIRNILK</sequence>
<evidence type="ECO:0000256" key="1">
    <source>
        <dbReference type="ARBA" id="ARBA00022679"/>
    </source>
</evidence>
<dbReference type="PANTHER" id="PTHR32385">
    <property type="entry name" value="MANNOSYL PHOSPHORYLINOSITOL CERAMIDE SYNTHASE"/>
    <property type="match status" value="1"/>
</dbReference>
<dbReference type="RefSeq" id="WP_186840687.1">
    <property type="nucleotide sequence ID" value="NZ_JACOOZ010000011.1"/>
</dbReference>